<dbReference type="Pfam" id="PF00051">
    <property type="entry name" value="Kringle"/>
    <property type="match status" value="1"/>
</dbReference>
<dbReference type="InterPro" id="IPR000742">
    <property type="entry name" value="EGF"/>
</dbReference>
<keyword evidence="3 9" id="KW-0732">Signal</keyword>
<dbReference type="CDD" id="cd00054">
    <property type="entry name" value="EGF_CA"/>
    <property type="match status" value="1"/>
</dbReference>
<gene>
    <name evidence="12" type="ORF">WMY93_010850</name>
</gene>
<comment type="caution">
    <text evidence="7">Lacks conserved residue(s) required for the propagation of feature annotation.</text>
</comment>
<accession>A0AAW0PBS6</accession>
<evidence type="ECO:0000256" key="3">
    <source>
        <dbReference type="ARBA" id="ARBA00022729"/>
    </source>
</evidence>
<dbReference type="SMART" id="SM00179">
    <property type="entry name" value="EGF_CA"/>
    <property type="match status" value="2"/>
</dbReference>
<keyword evidence="13" id="KW-1185">Reference proteome</keyword>
<dbReference type="InterPro" id="IPR013806">
    <property type="entry name" value="Kringle-like"/>
</dbReference>
<keyword evidence="6" id="KW-0325">Glycoprotein</keyword>
<feature type="signal peptide" evidence="9">
    <location>
        <begin position="1"/>
        <end position="18"/>
    </location>
</feature>
<dbReference type="SUPFAM" id="SSF57196">
    <property type="entry name" value="EGF/Laminin"/>
    <property type="match status" value="1"/>
</dbReference>
<dbReference type="FunFam" id="2.10.25.10:FF:000434">
    <property type="entry name" value="Predicted protein"/>
    <property type="match status" value="1"/>
</dbReference>
<dbReference type="InterPro" id="IPR001881">
    <property type="entry name" value="EGF-like_Ca-bd_dom"/>
</dbReference>
<dbReference type="PANTHER" id="PTHR24049:SF35">
    <property type="entry name" value="EGF-LIKE DOMAIN-CONTAINING PROTEIN"/>
    <property type="match status" value="1"/>
</dbReference>
<dbReference type="CDD" id="cd00108">
    <property type="entry name" value="KR"/>
    <property type="match status" value="1"/>
</dbReference>
<dbReference type="Gene3D" id="2.40.20.10">
    <property type="entry name" value="Plasminogen Kringle 4"/>
    <property type="match status" value="1"/>
</dbReference>
<keyword evidence="1 7" id="KW-0245">EGF-like domain</keyword>
<feature type="disulfide bond" evidence="7">
    <location>
        <begin position="96"/>
        <end position="106"/>
    </location>
</feature>
<keyword evidence="5 7" id="KW-1015">Disulfide bond</keyword>
<dbReference type="FunFam" id="2.40.20.10:FF:000001">
    <property type="entry name" value="Urokinase-type plasminogen activator"/>
    <property type="match status" value="1"/>
</dbReference>
<feature type="disulfide bond" evidence="7">
    <location>
        <begin position="120"/>
        <end position="129"/>
    </location>
</feature>
<feature type="disulfide bond" evidence="7">
    <location>
        <begin position="101"/>
        <end position="118"/>
    </location>
</feature>
<feature type="disulfide bond" evidence="7">
    <location>
        <begin position="80"/>
        <end position="89"/>
    </location>
</feature>
<feature type="chain" id="PRO_5043351132" evidence="9">
    <location>
        <begin position="19"/>
        <end position="266"/>
    </location>
</feature>
<dbReference type="SMART" id="SM00181">
    <property type="entry name" value="EGF"/>
    <property type="match status" value="3"/>
</dbReference>
<dbReference type="PROSITE" id="PS50070">
    <property type="entry name" value="KRINGLE_2"/>
    <property type="match status" value="1"/>
</dbReference>
<name>A0AAW0PBS6_9GOBI</name>
<dbReference type="PROSITE" id="PS50026">
    <property type="entry name" value="EGF_3"/>
    <property type="match status" value="3"/>
</dbReference>
<dbReference type="EMBL" id="JBBPFD010000007">
    <property type="protein sequence ID" value="KAK7919566.1"/>
    <property type="molecule type" value="Genomic_DNA"/>
</dbReference>
<dbReference type="GO" id="GO:0005509">
    <property type="term" value="F:calcium ion binding"/>
    <property type="evidence" value="ECO:0007669"/>
    <property type="project" value="InterPro"/>
</dbReference>
<feature type="domain" description="EGF-like" evidence="10">
    <location>
        <begin position="133"/>
        <end position="169"/>
    </location>
</feature>
<dbReference type="SUPFAM" id="SSF57440">
    <property type="entry name" value="Kringle-like"/>
    <property type="match status" value="1"/>
</dbReference>
<dbReference type="AlphaFoldDB" id="A0AAW0PBS6"/>
<dbReference type="Proteomes" id="UP001460270">
    <property type="component" value="Unassembled WGS sequence"/>
</dbReference>
<comment type="caution">
    <text evidence="12">The sequence shown here is derived from an EMBL/GenBank/DDBJ whole genome shotgun (WGS) entry which is preliminary data.</text>
</comment>
<proteinExistence type="predicted"/>
<evidence type="ECO:0000256" key="7">
    <source>
        <dbReference type="PROSITE-ProRule" id="PRU00076"/>
    </source>
</evidence>
<feature type="domain" description="EGF-like" evidence="10">
    <location>
        <begin position="92"/>
        <end position="130"/>
    </location>
</feature>
<feature type="domain" description="EGF-like" evidence="10">
    <location>
        <begin position="53"/>
        <end position="90"/>
    </location>
</feature>
<dbReference type="Pfam" id="PF00008">
    <property type="entry name" value="EGF"/>
    <property type="match status" value="2"/>
</dbReference>
<evidence type="ECO:0000313" key="13">
    <source>
        <dbReference type="Proteomes" id="UP001460270"/>
    </source>
</evidence>
<evidence type="ECO:0000256" key="6">
    <source>
        <dbReference type="ARBA" id="ARBA00023180"/>
    </source>
</evidence>
<feature type="domain" description="Kringle" evidence="11">
    <location>
        <begin position="174"/>
        <end position="256"/>
    </location>
</feature>
<dbReference type="Gene3D" id="2.10.25.10">
    <property type="entry name" value="Laminin"/>
    <property type="match status" value="2"/>
</dbReference>
<evidence type="ECO:0000256" key="1">
    <source>
        <dbReference type="ARBA" id="ARBA00022536"/>
    </source>
</evidence>
<keyword evidence="4" id="KW-0677">Repeat</keyword>
<protein>
    <submittedName>
        <fullName evidence="12">Uncharacterized protein</fullName>
    </submittedName>
</protein>
<dbReference type="InterPro" id="IPR000001">
    <property type="entry name" value="Kringle"/>
</dbReference>
<evidence type="ECO:0000259" key="11">
    <source>
        <dbReference type="PROSITE" id="PS50070"/>
    </source>
</evidence>
<dbReference type="PROSITE" id="PS00022">
    <property type="entry name" value="EGF_1"/>
    <property type="match status" value="3"/>
</dbReference>
<evidence type="ECO:0000313" key="12">
    <source>
        <dbReference type="EMBL" id="KAK7919566.1"/>
    </source>
</evidence>
<evidence type="ECO:0000256" key="9">
    <source>
        <dbReference type="SAM" id="SignalP"/>
    </source>
</evidence>
<dbReference type="PRINTS" id="PR00018">
    <property type="entry name" value="KRINGLE"/>
</dbReference>
<feature type="disulfide bond" evidence="7">
    <location>
        <begin position="159"/>
        <end position="168"/>
    </location>
</feature>
<evidence type="ECO:0000256" key="8">
    <source>
        <dbReference type="PROSITE-ProRule" id="PRU00121"/>
    </source>
</evidence>
<evidence type="ECO:0000256" key="5">
    <source>
        <dbReference type="ARBA" id="ARBA00023157"/>
    </source>
</evidence>
<evidence type="ECO:0000256" key="4">
    <source>
        <dbReference type="ARBA" id="ARBA00022737"/>
    </source>
</evidence>
<dbReference type="SMART" id="SM00130">
    <property type="entry name" value="KR"/>
    <property type="match status" value="1"/>
</dbReference>
<evidence type="ECO:0000256" key="2">
    <source>
        <dbReference type="ARBA" id="ARBA00022572"/>
    </source>
</evidence>
<organism evidence="12 13">
    <name type="scientific">Mugilogobius chulae</name>
    <name type="common">yellowstripe goby</name>
    <dbReference type="NCBI Taxonomy" id="88201"/>
    <lineage>
        <taxon>Eukaryota</taxon>
        <taxon>Metazoa</taxon>
        <taxon>Chordata</taxon>
        <taxon>Craniata</taxon>
        <taxon>Vertebrata</taxon>
        <taxon>Euteleostomi</taxon>
        <taxon>Actinopterygii</taxon>
        <taxon>Neopterygii</taxon>
        <taxon>Teleostei</taxon>
        <taxon>Neoteleostei</taxon>
        <taxon>Acanthomorphata</taxon>
        <taxon>Gobiaria</taxon>
        <taxon>Gobiiformes</taxon>
        <taxon>Gobioidei</taxon>
        <taxon>Gobiidae</taxon>
        <taxon>Gobionellinae</taxon>
        <taxon>Mugilogobius</taxon>
    </lineage>
</organism>
<evidence type="ECO:0000259" key="10">
    <source>
        <dbReference type="PROSITE" id="PS50026"/>
    </source>
</evidence>
<dbReference type="PANTHER" id="PTHR24049">
    <property type="entry name" value="CRUMBS FAMILY MEMBER"/>
    <property type="match status" value="1"/>
</dbReference>
<dbReference type="PROSITE" id="PS01186">
    <property type="entry name" value="EGF_2"/>
    <property type="match status" value="3"/>
</dbReference>
<keyword evidence="2 8" id="KW-0420">Kringle</keyword>
<dbReference type="InterPro" id="IPR038178">
    <property type="entry name" value="Kringle_sf"/>
</dbReference>
<sequence>MLIVRLLLISIGVLFVKGVDTDSIIHIHYDLDYTTDPPSVFDLGDWLFDLLNDNNGCDSNPCFNGGTCQRKSGTDFECLCKEPYGGKGCQKVKNVCENVKCGHGMCVVDLSQPEFYHCKCRPPYTGPDCKSLPRSPCDPNPCQHGGICIPGLKRFYCACSAGYTGKFCESVPGDCYSGNGETYRGVASITEDGEDCLDWHSYFILARVGDPFTRFAEFDGLERNNHCRNPDGDSRPWCYVRRRHRLAYDYCKVKKCPEALTTPAPL</sequence>
<dbReference type="InterPro" id="IPR051022">
    <property type="entry name" value="Notch_Cell-Fate_Det"/>
</dbReference>
<reference evidence="13" key="1">
    <citation type="submission" date="2024-04" db="EMBL/GenBank/DDBJ databases">
        <title>Salinicola lusitanus LLJ914,a marine bacterium isolated from the Okinawa Trough.</title>
        <authorList>
            <person name="Li J."/>
        </authorList>
    </citation>
    <scope>NUCLEOTIDE SEQUENCE [LARGE SCALE GENOMIC DNA]</scope>
</reference>